<name>A0AA39HYR8_9BILA</name>
<accession>A0AA39HYR8</accession>
<reference evidence="1" key="1">
    <citation type="submission" date="2023-06" db="EMBL/GenBank/DDBJ databases">
        <title>Genomic analysis of the entomopathogenic nematode Steinernema hermaphroditum.</title>
        <authorList>
            <person name="Schwarz E.M."/>
            <person name="Heppert J.K."/>
            <person name="Baniya A."/>
            <person name="Schwartz H.T."/>
            <person name="Tan C.-H."/>
            <person name="Antoshechkin I."/>
            <person name="Sternberg P.W."/>
            <person name="Goodrich-Blair H."/>
            <person name="Dillman A.R."/>
        </authorList>
    </citation>
    <scope>NUCLEOTIDE SEQUENCE</scope>
    <source>
        <strain evidence="1">PS9179</strain>
        <tissue evidence="1">Whole animal</tissue>
    </source>
</reference>
<organism evidence="1 2">
    <name type="scientific">Steinernema hermaphroditum</name>
    <dbReference type="NCBI Taxonomy" id="289476"/>
    <lineage>
        <taxon>Eukaryota</taxon>
        <taxon>Metazoa</taxon>
        <taxon>Ecdysozoa</taxon>
        <taxon>Nematoda</taxon>
        <taxon>Chromadorea</taxon>
        <taxon>Rhabditida</taxon>
        <taxon>Tylenchina</taxon>
        <taxon>Panagrolaimomorpha</taxon>
        <taxon>Strongyloidoidea</taxon>
        <taxon>Steinernematidae</taxon>
        <taxon>Steinernema</taxon>
    </lineage>
</organism>
<dbReference type="EMBL" id="JAUCMV010000003">
    <property type="protein sequence ID" value="KAK0413274.1"/>
    <property type="molecule type" value="Genomic_DNA"/>
</dbReference>
<proteinExistence type="predicted"/>
<dbReference type="AlphaFoldDB" id="A0AA39HYR8"/>
<protein>
    <submittedName>
        <fullName evidence="1">Uncharacterized protein</fullName>
    </submittedName>
</protein>
<sequence>MDSIPLHFVESLFRTLFYHTILNARDLPGYFGSFAGAYAENRCNRLLYIEDNAVTEEQHFMYSTRAYGNFAPVAAKYVAVVEIHLLDDNDEEIEEKLSDRIRHPCEEYDLIIKSSSVSKHWIEWACSWKRLTNLSICEKPGKTLSELCEKLIERNRLATFQIYYHDCDVYEMDIITRLLCQEQFKTLFLLGTGGFPVLLDFWTDNAKSLAGKRISFQDASPQEVSSLFEGKLALCSDEECDSLRKNHHFFYRTLFRKPPKPFKFLVSPNMEDHAVYVFFDCSRLTDDQKEAEFLEEIDDFVVFFG</sequence>
<evidence type="ECO:0000313" key="1">
    <source>
        <dbReference type="EMBL" id="KAK0413274.1"/>
    </source>
</evidence>
<keyword evidence="2" id="KW-1185">Reference proteome</keyword>
<dbReference type="Proteomes" id="UP001175271">
    <property type="component" value="Unassembled WGS sequence"/>
</dbReference>
<gene>
    <name evidence="1" type="ORF">QR680_006702</name>
</gene>
<evidence type="ECO:0000313" key="2">
    <source>
        <dbReference type="Proteomes" id="UP001175271"/>
    </source>
</evidence>
<comment type="caution">
    <text evidence="1">The sequence shown here is derived from an EMBL/GenBank/DDBJ whole genome shotgun (WGS) entry which is preliminary data.</text>
</comment>